<evidence type="ECO:0000256" key="6">
    <source>
        <dbReference type="PROSITE-ProRule" id="PRU01362"/>
    </source>
</evidence>
<comment type="caution">
    <text evidence="6">Lacks conserved residue(s) required for the propagation of feature annotation.</text>
</comment>
<organism evidence="8 9">
    <name type="scientific">Pedobacter cryoconitis</name>
    <dbReference type="NCBI Taxonomy" id="188932"/>
    <lineage>
        <taxon>Bacteria</taxon>
        <taxon>Pseudomonadati</taxon>
        <taxon>Bacteroidota</taxon>
        <taxon>Sphingobacteriia</taxon>
        <taxon>Sphingobacteriales</taxon>
        <taxon>Sphingobacteriaceae</taxon>
        <taxon>Pedobacter</taxon>
    </lineage>
</organism>
<dbReference type="PROSITE" id="PS52018">
    <property type="entry name" value="DART"/>
    <property type="match status" value="1"/>
</dbReference>
<feature type="active site" description="Proton acceptor" evidence="6">
    <location>
        <position position="52"/>
    </location>
</feature>
<evidence type="ECO:0000256" key="5">
    <source>
        <dbReference type="ARBA" id="ARBA00023125"/>
    </source>
</evidence>
<evidence type="ECO:0000313" key="8">
    <source>
        <dbReference type="EMBL" id="AMP99602.1"/>
    </source>
</evidence>
<reference evidence="8 9" key="1">
    <citation type="submission" date="2016-03" db="EMBL/GenBank/DDBJ databases">
        <title>Complete genome sequence of Pedobacter cryoconitis PAMC 27485.</title>
        <authorList>
            <person name="Lee J."/>
            <person name="Kim O.-S."/>
        </authorList>
    </citation>
    <scope>NUCLEOTIDE SEQUENCE [LARGE SCALE GENOMIC DNA]</scope>
    <source>
        <strain evidence="8 9">PAMC 27485</strain>
    </source>
</reference>
<sequence>MPQYELNKIWIFRITHIDNVRYALTQGLFNYGHVQADPGYINIGDSNLIQQRHDHLVRVNPPNEHLGDYVPFYFGPLSPMLLNIKTGQRNITQRHQQDIVYLYCNLESIINNCAEWCFTDGHAKTAITAFYNDIEDMDQIDLDLARERYWHPIDEDLDRMRKKQAEFLVKYSVLPNCISNIVVYNEERQVQIQQIKEELNLNLNIYINPKGRYYY</sequence>
<dbReference type="PATRIC" id="fig|188932.3.peg.2829"/>
<evidence type="ECO:0000256" key="2">
    <source>
        <dbReference type="ARBA" id="ARBA00022676"/>
    </source>
</evidence>
<keyword evidence="9" id="KW-1185">Reference proteome</keyword>
<dbReference type="GO" id="GO:0003677">
    <property type="term" value="F:DNA binding"/>
    <property type="evidence" value="ECO:0007669"/>
    <property type="project" value="UniProtKB-UniRule"/>
</dbReference>
<dbReference type="Proteomes" id="UP000071561">
    <property type="component" value="Chromosome"/>
</dbReference>
<dbReference type="EMBL" id="CP014504">
    <property type="protein sequence ID" value="AMP99602.1"/>
    <property type="molecule type" value="Genomic_DNA"/>
</dbReference>
<keyword evidence="3 6" id="KW-0808">Transferase</keyword>
<evidence type="ECO:0000256" key="1">
    <source>
        <dbReference type="ARBA" id="ARBA00022649"/>
    </source>
</evidence>
<feature type="binding site" evidence="6">
    <location>
        <begin position="13"/>
        <end position="15"/>
    </location>
    <ligand>
        <name>NAD(+)</name>
        <dbReference type="ChEBI" id="CHEBI:57540"/>
    </ligand>
</feature>
<dbReference type="OrthoDB" id="9813972at2"/>
<dbReference type="KEGG" id="pcm:AY601_2717"/>
<keyword evidence="1 6" id="KW-1277">Toxin-antitoxin system</keyword>
<evidence type="ECO:0000259" key="7">
    <source>
        <dbReference type="PROSITE" id="PS52018"/>
    </source>
</evidence>
<proteinExistence type="inferred from homology"/>
<dbReference type="RefSeq" id="WP_068401914.1">
    <property type="nucleotide sequence ID" value="NZ_CP014504.1"/>
</dbReference>
<keyword evidence="4 6" id="KW-0548">Nucleotidyltransferase</keyword>
<feature type="domain" description="DarT" evidence="7">
    <location>
        <begin position="9"/>
        <end position="215"/>
    </location>
</feature>
<name>A0A127VE24_9SPHI</name>
<comment type="catalytic activity">
    <reaction evidence="6">
        <text>a thymidine in DNA + NAD(+) = an N-(ADP-alpha-D-ribosyl)-thymidine in DNA + nicotinamide + H(+)</text>
        <dbReference type="Rhea" id="RHEA:71651"/>
        <dbReference type="Rhea" id="RHEA-COMP:13556"/>
        <dbReference type="Rhea" id="RHEA-COMP:18051"/>
        <dbReference type="ChEBI" id="CHEBI:15378"/>
        <dbReference type="ChEBI" id="CHEBI:17154"/>
        <dbReference type="ChEBI" id="CHEBI:57540"/>
        <dbReference type="ChEBI" id="CHEBI:137386"/>
        <dbReference type="ChEBI" id="CHEBI:191199"/>
    </reaction>
</comment>
<feature type="active site" evidence="6">
    <location>
        <position position="166"/>
    </location>
</feature>
<dbReference type="GO" id="GO:0016757">
    <property type="term" value="F:glycosyltransferase activity"/>
    <property type="evidence" value="ECO:0007669"/>
    <property type="project" value="UniProtKB-UniRule"/>
</dbReference>
<evidence type="ECO:0000256" key="4">
    <source>
        <dbReference type="ARBA" id="ARBA00022695"/>
    </source>
</evidence>
<protein>
    <recommendedName>
        <fullName evidence="7">DarT domain-containing protein</fullName>
    </recommendedName>
</protein>
<keyword evidence="2 6" id="KW-0328">Glycosyltransferase</keyword>
<evidence type="ECO:0000256" key="3">
    <source>
        <dbReference type="ARBA" id="ARBA00022679"/>
    </source>
</evidence>
<keyword evidence="5 6" id="KW-0238">DNA-binding</keyword>
<dbReference type="GO" id="GO:0016779">
    <property type="term" value="F:nucleotidyltransferase activity"/>
    <property type="evidence" value="ECO:0007669"/>
    <property type="project" value="UniProtKB-UniRule"/>
</dbReference>
<comment type="similarity">
    <text evidence="6">Belongs to the DarT ADP-ribosyltransferase family.</text>
</comment>
<dbReference type="Pfam" id="PF14487">
    <property type="entry name" value="DarT"/>
    <property type="match status" value="1"/>
</dbReference>
<dbReference type="InterPro" id="IPR029494">
    <property type="entry name" value="DarT"/>
</dbReference>
<evidence type="ECO:0000313" key="9">
    <source>
        <dbReference type="Proteomes" id="UP000071561"/>
    </source>
</evidence>
<gene>
    <name evidence="8" type="ORF">AY601_2717</name>
</gene>
<dbReference type="AlphaFoldDB" id="A0A127VE24"/>
<accession>A0A127VE24</accession>
<feature type="binding site" evidence="6">
    <location>
        <position position="52"/>
    </location>
    <ligand>
        <name>NAD(+)</name>
        <dbReference type="ChEBI" id="CHEBI:57540"/>
    </ligand>
</feature>